<keyword evidence="2" id="KW-1185">Reference proteome</keyword>
<accession>A0A6L5GP42</accession>
<protein>
    <submittedName>
        <fullName evidence="1">DUF3089 domain-containing protein</fullName>
    </submittedName>
</protein>
<proteinExistence type="predicted"/>
<organism evidence="1 2">
    <name type="scientific">Candidatus Pseudoramibacter fermentans</name>
    <dbReference type="NCBI Taxonomy" id="2594427"/>
    <lineage>
        <taxon>Bacteria</taxon>
        <taxon>Bacillati</taxon>
        <taxon>Bacillota</taxon>
        <taxon>Clostridia</taxon>
        <taxon>Eubacteriales</taxon>
        <taxon>Eubacteriaceae</taxon>
        <taxon>Pseudoramibacter</taxon>
    </lineage>
</organism>
<evidence type="ECO:0000313" key="2">
    <source>
        <dbReference type="Proteomes" id="UP000473648"/>
    </source>
</evidence>
<dbReference type="EMBL" id="VOGB01000003">
    <property type="protein sequence ID" value="MQM71957.1"/>
    <property type="molecule type" value="Genomic_DNA"/>
</dbReference>
<dbReference type="InterPro" id="IPR029058">
    <property type="entry name" value="AB_hydrolase_fold"/>
</dbReference>
<comment type="caution">
    <text evidence="1">The sequence shown here is derived from an EMBL/GenBank/DDBJ whole genome shotgun (WGS) entry which is preliminary data.</text>
</comment>
<dbReference type="SUPFAM" id="SSF53474">
    <property type="entry name" value="alpha/beta-Hydrolases"/>
    <property type="match status" value="1"/>
</dbReference>
<dbReference type="Pfam" id="PF11288">
    <property type="entry name" value="DUF3089"/>
    <property type="match status" value="1"/>
</dbReference>
<gene>
    <name evidence="1" type="ORF">FRC53_00670</name>
</gene>
<sequence length="319" mass="35103">MHAYTPDYSQDDAWLLKPNQPVSAVDVFYIIPTEFHHSGEPPVCEMDHPQVRACAMRHLQHKASAFFPVGNVYAPMYRQANVDCLVGAAKSPRLRQTMVDGPIASIVAAFDYYMTHLNGGRPFILAGHSQGALMAKILLGSVFVRHPEYHNQLIAAYLIGFSISDDELARDPHLKLAEGPDDTDVIISYNTEAPGVTARNITLIPGSPCINPITWRWDSAPASAEQSHGGHFALWDKDGRLCGVEDRPHFADAAVDPERGVVVCRTADPDEFRVVGDEAGYFPEGVLHTGDIPLYYYDLRANALTRAAAWMGAHRPSAQ</sequence>
<dbReference type="InterPro" id="IPR021440">
    <property type="entry name" value="DUF3089"/>
</dbReference>
<evidence type="ECO:0000313" key="1">
    <source>
        <dbReference type="EMBL" id="MQM71957.1"/>
    </source>
</evidence>
<dbReference type="AlphaFoldDB" id="A0A6L5GP42"/>
<reference evidence="1" key="1">
    <citation type="journal article" date="2020" name="Appl. Environ. Microbiol.">
        <title>Medium-Chain Fatty Acid Synthesis by 'Candidatus Weimeria bifida' gen. nov., sp. nov., and 'Candidatus Pseudoramibacter fermentans' sp. nov.</title>
        <authorList>
            <person name="Scarborough M.J."/>
            <person name="Myers K.S."/>
            <person name="Donohue T.J."/>
            <person name="Noguera D.R."/>
        </authorList>
    </citation>
    <scope>NUCLEOTIDE SEQUENCE</scope>
    <source>
        <strain evidence="1">EUB1.1</strain>
    </source>
</reference>
<name>A0A6L5GP42_9FIRM</name>
<dbReference type="Proteomes" id="UP000473648">
    <property type="component" value="Unassembled WGS sequence"/>
</dbReference>